<evidence type="ECO:0008006" key="4">
    <source>
        <dbReference type="Google" id="ProtNLM"/>
    </source>
</evidence>
<evidence type="ECO:0000313" key="2">
    <source>
        <dbReference type="EMBL" id="CAB3363560.1"/>
    </source>
</evidence>
<accession>A0A8S1C450</accession>
<gene>
    <name evidence="2" type="ORF">CLODIP_2_CD02300</name>
</gene>
<protein>
    <recommendedName>
        <fullName evidence="4">Retinol dehydrogenase 14</fullName>
    </recommendedName>
</protein>
<keyword evidence="3" id="KW-1185">Reference proteome</keyword>
<dbReference type="EMBL" id="CADEPI010000012">
    <property type="protein sequence ID" value="CAB3363560.1"/>
    <property type="molecule type" value="Genomic_DNA"/>
</dbReference>
<keyword evidence="1" id="KW-0560">Oxidoreductase</keyword>
<organism evidence="2 3">
    <name type="scientific">Cloeon dipterum</name>
    <dbReference type="NCBI Taxonomy" id="197152"/>
    <lineage>
        <taxon>Eukaryota</taxon>
        <taxon>Metazoa</taxon>
        <taxon>Ecdysozoa</taxon>
        <taxon>Arthropoda</taxon>
        <taxon>Hexapoda</taxon>
        <taxon>Insecta</taxon>
        <taxon>Pterygota</taxon>
        <taxon>Palaeoptera</taxon>
        <taxon>Ephemeroptera</taxon>
        <taxon>Pisciforma</taxon>
        <taxon>Baetidae</taxon>
        <taxon>Cloeon</taxon>
    </lineage>
</organism>
<dbReference type="Gene3D" id="3.40.50.720">
    <property type="entry name" value="NAD(P)-binding Rossmann-like Domain"/>
    <property type="match status" value="1"/>
</dbReference>
<dbReference type="PRINTS" id="PR00081">
    <property type="entry name" value="GDHRDH"/>
</dbReference>
<dbReference type="Pfam" id="PF00106">
    <property type="entry name" value="adh_short"/>
    <property type="match status" value="1"/>
</dbReference>
<sequence>MVYLFFIATAVAAVLIATKCYYQFTMGNFSSSATMQGKTVIVTGANTGIGKATALDLAKRGAKVILACRDLRRAALAKDEICKETGSENVEIMKIDLGSVQSVRNFAKEFLCKEEKLDVLVNNAAAVGMTHKISQDGMQHELQINHFGPFLLTLLLLDVLKKSAPSRVIFVSSVAHKFGSIDFENLNCEKSFPGSRVHYSNAKLANVLTSNELARRLQGTGVTVNSVHPGLVNTEIARRMPSLMHKVYKAFIGFAFKSPEEGAKTVCYLAVSDEVNGLTGKYFADCKIAEMSDLAKDKELAAKLWDKSVELLQLQPDDISIA</sequence>
<evidence type="ECO:0000313" key="3">
    <source>
        <dbReference type="Proteomes" id="UP000494165"/>
    </source>
</evidence>
<dbReference type="PANTHER" id="PTHR43157:SF31">
    <property type="entry name" value="PHOSPHATIDYLINOSITOL-GLYCAN BIOSYNTHESIS CLASS F PROTEIN"/>
    <property type="match status" value="1"/>
</dbReference>
<comment type="caution">
    <text evidence="2">The sequence shown here is derived from an EMBL/GenBank/DDBJ whole genome shotgun (WGS) entry which is preliminary data.</text>
</comment>
<dbReference type="InterPro" id="IPR036291">
    <property type="entry name" value="NAD(P)-bd_dom_sf"/>
</dbReference>
<dbReference type="OrthoDB" id="191139at2759"/>
<dbReference type="CDD" id="cd05327">
    <property type="entry name" value="retinol-DH_like_SDR_c_like"/>
    <property type="match status" value="1"/>
</dbReference>
<proteinExistence type="predicted"/>
<dbReference type="Proteomes" id="UP000494165">
    <property type="component" value="Unassembled WGS sequence"/>
</dbReference>
<name>A0A8S1C450_9INSE</name>
<dbReference type="AlphaFoldDB" id="A0A8S1C450"/>
<dbReference type="PANTHER" id="PTHR43157">
    <property type="entry name" value="PHOSPHATIDYLINOSITOL-GLYCAN BIOSYNTHESIS CLASS F PROTEIN-RELATED"/>
    <property type="match status" value="1"/>
</dbReference>
<reference evidence="2 3" key="1">
    <citation type="submission" date="2020-04" db="EMBL/GenBank/DDBJ databases">
        <authorList>
            <person name="Alioto T."/>
            <person name="Alioto T."/>
            <person name="Gomez Garrido J."/>
        </authorList>
    </citation>
    <scope>NUCLEOTIDE SEQUENCE [LARGE SCALE GENOMIC DNA]</scope>
</reference>
<dbReference type="SUPFAM" id="SSF51735">
    <property type="entry name" value="NAD(P)-binding Rossmann-fold domains"/>
    <property type="match status" value="1"/>
</dbReference>
<dbReference type="GO" id="GO:0016491">
    <property type="term" value="F:oxidoreductase activity"/>
    <property type="evidence" value="ECO:0007669"/>
    <property type="project" value="UniProtKB-KW"/>
</dbReference>
<dbReference type="InterPro" id="IPR002347">
    <property type="entry name" value="SDR_fam"/>
</dbReference>
<evidence type="ECO:0000256" key="1">
    <source>
        <dbReference type="ARBA" id="ARBA00023002"/>
    </source>
</evidence>